<keyword evidence="2" id="KW-1185">Reference proteome</keyword>
<sequence length="41" mass="4676">MTMNVTVGETPIFDELRELFGQWELEELIGHEAGVEEPTDL</sequence>
<gene>
    <name evidence="1" type="ORF">ACFQ1S_30260</name>
</gene>
<organism evidence="1 2">
    <name type="scientific">Kibdelosporangium lantanae</name>
    <dbReference type="NCBI Taxonomy" id="1497396"/>
    <lineage>
        <taxon>Bacteria</taxon>
        <taxon>Bacillati</taxon>
        <taxon>Actinomycetota</taxon>
        <taxon>Actinomycetes</taxon>
        <taxon>Pseudonocardiales</taxon>
        <taxon>Pseudonocardiaceae</taxon>
        <taxon>Kibdelosporangium</taxon>
    </lineage>
</organism>
<reference evidence="2" key="1">
    <citation type="journal article" date="2019" name="Int. J. Syst. Evol. Microbiol.">
        <title>The Global Catalogue of Microorganisms (GCM) 10K type strain sequencing project: providing services to taxonomists for standard genome sequencing and annotation.</title>
        <authorList>
            <consortium name="The Broad Institute Genomics Platform"/>
            <consortium name="The Broad Institute Genome Sequencing Center for Infectious Disease"/>
            <person name="Wu L."/>
            <person name="Ma J."/>
        </authorList>
    </citation>
    <scope>NUCLEOTIDE SEQUENCE [LARGE SCALE GENOMIC DNA]</scope>
    <source>
        <strain evidence="2">JCM 31486</strain>
    </source>
</reference>
<protein>
    <submittedName>
        <fullName evidence="1">Uncharacterized protein</fullName>
    </submittedName>
</protein>
<proteinExistence type="predicted"/>
<name>A0ABW3MFS7_9PSEU</name>
<dbReference type="Proteomes" id="UP001597045">
    <property type="component" value="Unassembled WGS sequence"/>
</dbReference>
<accession>A0ABW3MFS7</accession>
<evidence type="ECO:0000313" key="2">
    <source>
        <dbReference type="Proteomes" id="UP001597045"/>
    </source>
</evidence>
<dbReference type="EMBL" id="JBHTIS010002225">
    <property type="protein sequence ID" value="MFD1049515.1"/>
    <property type="molecule type" value="Genomic_DNA"/>
</dbReference>
<evidence type="ECO:0000313" key="1">
    <source>
        <dbReference type="EMBL" id="MFD1049515.1"/>
    </source>
</evidence>
<comment type="caution">
    <text evidence="1">The sequence shown here is derived from an EMBL/GenBank/DDBJ whole genome shotgun (WGS) entry which is preliminary data.</text>
</comment>